<organism evidence="3 4">
    <name type="scientific">Aliibacillus thermotolerans</name>
    <dbReference type="NCBI Taxonomy" id="1834418"/>
    <lineage>
        <taxon>Bacteria</taxon>
        <taxon>Bacillati</taxon>
        <taxon>Bacillota</taxon>
        <taxon>Bacilli</taxon>
        <taxon>Bacillales</taxon>
        <taxon>Bacillaceae</taxon>
        <taxon>Aliibacillus</taxon>
    </lineage>
</organism>
<dbReference type="InterPro" id="IPR023210">
    <property type="entry name" value="NADP_OxRdtase_dom"/>
</dbReference>
<dbReference type="InterPro" id="IPR036812">
    <property type="entry name" value="NAD(P)_OxRdtase_dom_sf"/>
</dbReference>
<dbReference type="GO" id="GO:0016491">
    <property type="term" value="F:oxidoreductase activity"/>
    <property type="evidence" value="ECO:0007669"/>
    <property type="project" value="UniProtKB-KW"/>
</dbReference>
<dbReference type="CDD" id="cd19086">
    <property type="entry name" value="AKR_AKR11C1"/>
    <property type="match status" value="1"/>
</dbReference>
<dbReference type="Proteomes" id="UP001596143">
    <property type="component" value="Unassembled WGS sequence"/>
</dbReference>
<reference evidence="4" key="1">
    <citation type="journal article" date="2019" name="Int. J. Syst. Evol. Microbiol.">
        <title>The Global Catalogue of Microorganisms (GCM) 10K type strain sequencing project: providing services to taxonomists for standard genome sequencing and annotation.</title>
        <authorList>
            <consortium name="The Broad Institute Genomics Platform"/>
            <consortium name="The Broad Institute Genome Sequencing Center for Infectious Disease"/>
            <person name="Wu L."/>
            <person name="Ma J."/>
        </authorList>
    </citation>
    <scope>NUCLEOTIDE SEQUENCE [LARGE SCALE GENOMIC DNA]</scope>
    <source>
        <strain evidence="4">CGMCC 1.15790</strain>
    </source>
</reference>
<dbReference type="RefSeq" id="WP_270896984.1">
    <property type="nucleotide sequence ID" value="NZ_JBHSPF010000065.1"/>
</dbReference>
<dbReference type="EMBL" id="JBHSPF010000065">
    <property type="protein sequence ID" value="MFC5629637.1"/>
    <property type="molecule type" value="Genomic_DNA"/>
</dbReference>
<evidence type="ECO:0000313" key="4">
    <source>
        <dbReference type="Proteomes" id="UP001596143"/>
    </source>
</evidence>
<proteinExistence type="predicted"/>
<evidence type="ECO:0000259" key="2">
    <source>
        <dbReference type="Pfam" id="PF00248"/>
    </source>
</evidence>
<evidence type="ECO:0000256" key="1">
    <source>
        <dbReference type="ARBA" id="ARBA00023002"/>
    </source>
</evidence>
<keyword evidence="1 3" id="KW-0560">Oxidoreductase</keyword>
<accession>A0ABW0U826</accession>
<dbReference type="EC" id="1.1.1.-" evidence="3"/>
<feature type="domain" description="NADP-dependent oxidoreductase" evidence="2">
    <location>
        <begin position="16"/>
        <end position="303"/>
    </location>
</feature>
<comment type="caution">
    <text evidence="3">The sequence shown here is derived from an EMBL/GenBank/DDBJ whole genome shotgun (WGS) entry which is preliminary data.</text>
</comment>
<name>A0ABW0U826_9BACI</name>
<sequence length="306" mass="34488">MKYRVLGKTGLRVSVVGLGTWQFGGEWGVDYTQKEVDAIFDKAREVGINFIDTAECYGDHLSEKFIGEAIKKDRENWVLATKFGHEFHGFYDRTDRYDPVSALKQLDDSLRALQTDYIDLYQFHSGPDEAFDNDDLWTMLDKQIEAGKIRHLGTSIAKNNNTFQTEKSVQFGSKVIQVVYNRLDRTPEEEVFSICEKENLGVLARVPLASGFLSGKYQPGDTFADNDVRHLRDKEDTKRKLALAEEIKRNEVPEGVPMATWALAWCLKHPAVTAVIPGCKNPEQVEANANAASLDIVSDDHPQATK</sequence>
<dbReference type="Gene3D" id="3.20.20.100">
    <property type="entry name" value="NADP-dependent oxidoreductase domain"/>
    <property type="match status" value="1"/>
</dbReference>
<dbReference type="InterPro" id="IPR050523">
    <property type="entry name" value="AKR_Detox_Biosynth"/>
</dbReference>
<keyword evidence="4" id="KW-1185">Reference proteome</keyword>
<gene>
    <name evidence="3" type="ORF">ACFPTR_12325</name>
</gene>
<dbReference type="SUPFAM" id="SSF51430">
    <property type="entry name" value="NAD(P)-linked oxidoreductase"/>
    <property type="match status" value="1"/>
</dbReference>
<dbReference type="Pfam" id="PF00248">
    <property type="entry name" value="Aldo_ket_red"/>
    <property type="match status" value="1"/>
</dbReference>
<dbReference type="PANTHER" id="PTHR43364">
    <property type="entry name" value="NADH-SPECIFIC METHYLGLYOXAL REDUCTASE-RELATED"/>
    <property type="match status" value="1"/>
</dbReference>
<protein>
    <submittedName>
        <fullName evidence="3">Aldo/keto reductase</fullName>
        <ecNumber evidence="3">1.1.1.-</ecNumber>
    </submittedName>
</protein>
<evidence type="ECO:0000313" key="3">
    <source>
        <dbReference type="EMBL" id="MFC5629637.1"/>
    </source>
</evidence>
<dbReference type="PANTHER" id="PTHR43364:SF4">
    <property type="entry name" value="NAD(P)-LINKED OXIDOREDUCTASE SUPERFAMILY PROTEIN"/>
    <property type="match status" value="1"/>
</dbReference>